<evidence type="ECO:0000256" key="1">
    <source>
        <dbReference type="SAM" id="MobiDB-lite"/>
    </source>
</evidence>
<feature type="region of interest" description="Disordered" evidence="1">
    <location>
        <begin position="153"/>
        <end position="202"/>
    </location>
</feature>
<protein>
    <submittedName>
        <fullName evidence="2">Uncharacterized protein</fullName>
    </submittedName>
</protein>
<gene>
    <name evidence="2" type="ORF">SKAU_G00069080</name>
</gene>
<comment type="caution">
    <text evidence="2">The sequence shown here is derived from an EMBL/GenBank/DDBJ whole genome shotgun (WGS) entry which is preliminary data.</text>
</comment>
<dbReference type="Proteomes" id="UP001152622">
    <property type="component" value="Chromosome 2"/>
</dbReference>
<keyword evidence="3" id="KW-1185">Reference proteome</keyword>
<reference evidence="2" key="1">
    <citation type="journal article" date="2023" name="Science">
        <title>Genome structures resolve the early diversification of teleost fishes.</title>
        <authorList>
            <person name="Parey E."/>
            <person name="Louis A."/>
            <person name="Montfort J."/>
            <person name="Bouchez O."/>
            <person name="Roques C."/>
            <person name="Iampietro C."/>
            <person name="Lluch J."/>
            <person name="Castinel A."/>
            <person name="Donnadieu C."/>
            <person name="Desvignes T."/>
            <person name="Floi Bucao C."/>
            <person name="Jouanno E."/>
            <person name="Wen M."/>
            <person name="Mejri S."/>
            <person name="Dirks R."/>
            <person name="Jansen H."/>
            <person name="Henkel C."/>
            <person name="Chen W.J."/>
            <person name="Zahm M."/>
            <person name="Cabau C."/>
            <person name="Klopp C."/>
            <person name="Thompson A.W."/>
            <person name="Robinson-Rechavi M."/>
            <person name="Braasch I."/>
            <person name="Lecointre G."/>
            <person name="Bobe J."/>
            <person name="Postlethwait J.H."/>
            <person name="Berthelot C."/>
            <person name="Roest Crollius H."/>
            <person name="Guiguen Y."/>
        </authorList>
    </citation>
    <scope>NUCLEOTIDE SEQUENCE</scope>
    <source>
        <strain evidence="2">WJC10195</strain>
    </source>
</reference>
<dbReference type="OrthoDB" id="10050903at2759"/>
<accession>A0A9Q1G6C4</accession>
<feature type="compositionally biased region" description="Basic and acidic residues" evidence="1">
    <location>
        <begin position="13"/>
        <end position="22"/>
    </location>
</feature>
<dbReference type="Pfam" id="PF15768">
    <property type="entry name" value="CC190"/>
    <property type="match status" value="2"/>
</dbReference>
<dbReference type="PANTHER" id="PTHR36871">
    <property type="entry name" value="COILED-COIL DOMAIN-CONTAINING PROTEIN 190"/>
    <property type="match status" value="1"/>
</dbReference>
<name>A0A9Q1G6C4_SYNKA</name>
<organism evidence="2 3">
    <name type="scientific">Synaphobranchus kaupii</name>
    <name type="common">Kaup's arrowtooth eel</name>
    <dbReference type="NCBI Taxonomy" id="118154"/>
    <lineage>
        <taxon>Eukaryota</taxon>
        <taxon>Metazoa</taxon>
        <taxon>Chordata</taxon>
        <taxon>Craniata</taxon>
        <taxon>Vertebrata</taxon>
        <taxon>Euteleostomi</taxon>
        <taxon>Actinopterygii</taxon>
        <taxon>Neopterygii</taxon>
        <taxon>Teleostei</taxon>
        <taxon>Anguilliformes</taxon>
        <taxon>Synaphobranchidae</taxon>
        <taxon>Synaphobranchus</taxon>
    </lineage>
</organism>
<feature type="compositionally biased region" description="Basic and acidic residues" evidence="1">
    <location>
        <begin position="162"/>
        <end position="186"/>
    </location>
</feature>
<feature type="region of interest" description="Disordered" evidence="1">
    <location>
        <begin position="61"/>
        <end position="119"/>
    </location>
</feature>
<dbReference type="EMBL" id="JAINUF010000002">
    <property type="protein sequence ID" value="KAJ8376328.1"/>
    <property type="molecule type" value="Genomic_DNA"/>
</dbReference>
<dbReference type="AlphaFoldDB" id="A0A9Q1G6C4"/>
<evidence type="ECO:0000313" key="3">
    <source>
        <dbReference type="Proteomes" id="UP001152622"/>
    </source>
</evidence>
<evidence type="ECO:0000313" key="2">
    <source>
        <dbReference type="EMBL" id="KAJ8376328.1"/>
    </source>
</evidence>
<proteinExistence type="predicted"/>
<feature type="region of interest" description="Disordered" evidence="1">
    <location>
        <begin position="1"/>
        <end position="22"/>
    </location>
</feature>
<dbReference type="InterPro" id="IPR031525">
    <property type="entry name" value="CC190"/>
</dbReference>
<dbReference type="PANTHER" id="PTHR36871:SF1">
    <property type="entry name" value="COILED-COIL DOMAIN-CONTAINING PROTEIN 190"/>
    <property type="match status" value="1"/>
</dbReference>
<sequence>MRRAEPGAWPNEAQRREEKRAEARLAGGLRQLDEARLYQLKTLTREQWRVHRDLGAIGACSPWKKTVPGLGSRPWDQDFSRSTLSYRRTPLPEIPQAGKGSEKHRPQKPTSGGVGGSSAVLQARVREFMGGGDPRVEGSGAPLYLPDLKAQTVTGPSTTAQGEKEGEAEKKLTEKERGKPQWEGEKCSPSPPPATETLSPDGRLRTVYTLPSFSQALAEARKARYIRHRGRPLCERELSVGEIFARTTKDAQTH</sequence>